<dbReference type="GO" id="GO:0009536">
    <property type="term" value="C:plastid"/>
    <property type="evidence" value="ECO:0007669"/>
    <property type="project" value="UniProtKB-SubCell"/>
</dbReference>
<dbReference type="Gene3D" id="3.40.50.300">
    <property type="entry name" value="P-loop containing nucleotide triphosphate hydrolases"/>
    <property type="match status" value="2"/>
</dbReference>
<accession>A0A9P1E895</accession>
<organism evidence="5 6">
    <name type="scientific">Cuscuta europaea</name>
    <name type="common">European dodder</name>
    <dbReference type="NCBI Taxonomy" id="41803"/>
    <lineage>
        <taxon>Eukaryota</taxon>
        <taxon>Viridiplantae</taxon>
        <taxon>Streptophyta</taxon>
        <taxon>Embryophyta</taxon>
        <taxon>Tracheophyta</taxon>
        <taxon>Spermatophyta</taxon>
        <taxon>Magnoliopsida</taxon>
        <taxon>eudicotyledons</taxon>
        <taxon>Gunneridae</taxon>
        <taxon>Pentapetalae</taxon>
        <taxon>asterids</taxon>
        <taxon>lamiids</taxon>
        <taxon>Solanales</taxon>
        <taxon>Convolvulaceae</taxon>
        <taxon>Cuscuteae</taxon>
        <taxon>Cuscuta</taxon>
        <taxon>Cuscuta subgen. Cuscuta</taxon>
    </lineage>
</organism>
<dbReference type="InterPro" id="IPR050130">
    <property type="entry name" value="ClpA_ClpB"/>
</dbReference>
<dbReference type="SUPFAM" id="SSF52540">
    <property type="entry name" value="P-loop containing nucleoside triphosphate hydrolases"/>
    <property type="match status" value="1"/>
</dbReference>
<dbReference type="EMBL" id="CAMAPE010000019">
    <property type="protein sequence ID" value="CAH9086309.1"/>
    <property type="molecule type" value="Genomic_DNA"/>
</dbReference>
<dbReference type="OrthoDB" id="882087at2759"/>
<evidence type="ECO:0000256" key="2">
    <source>
        <dbReference type="ARBA" id="ARBA00022741"/>
    </source>
</evidence>
<evidence type="ECO:0000313" key="5">
    <source>
        <dbReference type="EMBL" id="CAH9086309.1"/>
    </source>
</evidence>
<gene>
    <name evidence="5" type="ORF">CEURO_LOCUS9568</name>
</gene>
<dbReference type="InterPro" id="IPR027417">
    <property type="entry name" value="P-loop_NTPase"/>
</dbReference>
<sequence length="823" mass="93072">MDNFVRRWKSALNSSAFSWIFHPDMLKDLETFASSLLKDDIPEPKEIRKRIHLLLHRIQSKLILQFGSLLEVTTNHVWEVVSSMTDIPFVEFLPSVSAFKETAFHKAKQQVVDLQDKVMDGIFEVLAFHHTSSMRKIHVTAHRPRGLFLFKVGQEDRYYVRAIAKAVSEQWYGDVSRFVYISMSEYADDPLLVSSSGELLSRSSSKVEHFKNTLFEFVKKRPYSVFLLDRVDEASLCAKSLFKFLCNEDDASPSNGGGGCSVDFSKSIIFMTLSRLEVFSKDHKCLYEDDPETVEEGFKHEINCSLMSSETILSMSKELNGYELLDSLVFDRAFVIDPLSNQRKKIACRMLLRELVAEVLAGRYIVHISDAALNVLLYNSGVTSISTCVERLKQMLVSKVRPLLAGEDGGGYDDYAVVVYVDALVGMGELSVRLQVNKRSLADWYFKLENGTFGRLLANLRLKMQSAYDFFMVRDLTLRKLDKPYFKRVSNCLVRICRLLSTFTPSVDPNSAVENVVRTTGVLAFHGAEEKEKLMNEERKLSKTDTSPAKATRIIVAALVKIIDGPLGLAVDKLASSRNYLFLCLHDDAKRELIECLTDSLKSYTGDSLFTYVKLTNDCRGEEVKKLLIEKVKGGCYCVFMLDEVEHADEVLYSSLLEIFDEGTLYSGEEGFTVDFRKAIVILTSKVANERAINNLLCGQPGDSPHMSMMKQNGKRARTELLCCDKIIRGCCLGVKQFRHELLHRVDEIILLNPISPEYGEICRLSKCSVGSVTHASEAVSSLFLIKMFVDNGRCLNTAFLDQLEDIPTRFHLIREVGDTVMC</sequence>
<keyword evidence="3" id="KW-0067">ATP-binding</keyword>
<dbReference type="AlphaFoldDB" id="A0A9P1E895"/>
<reference evidence="5" key="1">
    <citation type="submission" date="2022-07" db="EMBL/GenBank/DDBJ databases">
        <authorList>
            <person name="Macas J."/>
            <person name="Novak P."/>
            <person name="Neumann P."/>
        </authorList>
    </citation>
    <scope>NUCLEOTIDE SEQUENCE</scope>
</reference>
<comment type="caution">
    <text evidence="5">The sequence shown here is derived from an EMBL/GenBank/DDBJ whole genome shotgun (WGS) entry which is preliminary data.</text>
</comment>
<dbReference type="InterPro" id="IPR003959">
    <property type="entry name" value="ATPase_AAA_core"/>
</dbReference>
<comment type="subcellular location">
    <subcellularLocation>
        <location evidence="1">Plastid</location>
    </subcellularLocation>
</comment>
<keyword evidence="6" id="KW-1185">Reference proteome</keyword>
<keyword evidence="2" id="KW-0547">Nucleotide-binding</keyword>
<dbReference type="GO" id="GO:0016887">
    <property type="term" value="F:ATP hydrolysis activity"/>
    <property type="evidence" value="ECO:0007669"/>
    <property type="project" value="InterPro"/>
</dbReference>
<proteinExistence type="predicted"/>
<dbReference type="GO" id="GO:0034605">
    <property type="term" value="P:cellular response to heat"/>
    <property type="evidence" value="ECO:0007669"/>
    <property type="project" value="TreeGrafter"/>
</dbReference>
<dbReference type="PANTHER" id="PTHR11638:SF18">
    <property type="entry name" value="HEAT SHOCK PROTEIN 104"/>
    <property type="match status" value="1"/>
</dbReference>
<evidence type="ECO:0000313" key="6">
    <source>
        <dbReference type="Proteomes" id="UP001152484"/>
    </source>
</evidence>
<dbReference type="PANTHER" id="PTHR11638">
    <property type="entry name" value="ATP-DEPENDENT CLP PROTEASE"/>
    <property type="match status" value="1"/>
</dbReference>
<dbReference type="Proteomes" id="UP001152484">
    <property type="component" value="Unassembled WGS sequence"/>
</dbReference>
<evidence type="ECO:0000256" key="1">
    <source>
        <dbReference type="ARBA" id="ARBA00004474"/>
    </source>
</evidence>
<feature type="domain" description="ATPase AAA-type core" evidence="4">
    <location>
        <begin position="624"/>
        <end position="697"/>
    </location>
</feature>
<evidence type="ECO:0000259" key="4">
    <source>
        <dbReference type="Pfam" id="PF07724"/>
    </source>
</evidence>
<dbReference type="GO" id="GO:0005524">
    <property type="term" value="F:ATP binding"/>
    <property type="evidence" value="ECO:0007669"/>
    <property type="project" value="UniProtKB-KW"/>
</dbReference>
<evidence type="ECO:0000256" key="3">
    <source>
        <dbReference type="ARBA" id="ARBA00022840"/>
    </source>
</evidence>
<protein>
    <recommendedName>
        <fullName evidence="4">ATPase AAA-type core domain-containing protein</fullName>
    </recommendedName>
</protein>
<name>A0A9P1E895_CUSEU</name>
<dbReference type="Pfam" id="PF07724">
    <property type="entry name" value="AAA_2"/>
    <property type="match status" value="1"/>
</dbReference>